<keyword evidence="2" id="KW-0479">Metal-binding</keyword>
<dbReference type="InterPro" id="IPR050738">
    <property type="entry name" value="Sulfatase"/>
</dbReference>
<accession>A0A6S5C6A0</accession>
<comment type="similarity">
    <text evidence="1">Belongs to the sulfatase family.</text>
</comment>
<dbReference type="EMBL" id="AP022038">
    <property type="protein sequence ID" value="BBR39552.1"/>
    <property type="molecule type" value="Genomic_DNA"/>
</dbReference>
<dbReference type="PROSITE" id="PS00523">
    <property type="entry name" value="SULFATASE_1"/>
    <property type="match status" value="1"/>
</dbReference>
<dbReference type="SUPFAM" id="SSF53649">
    <property type="entry name" value="Alkaline phosphatase-like"/>
    <property type="match status" value="1"/>
</dbReference>
<dbReference type="Gene3D" id="3.40.720.10">
    <property type="entry name" value="Alkaline Phosphatase, subunit A"/>
    <property type="match status" value="1"/>
</dbReference>
<evidence type="ECO:0000256" key="1">
    <source>
        <dbReference type="ARBA" id="ARBA00008779"/>
    </source>
</evidence>
<dbReference type="RefSeq" id="WP_182939626.1">
    <property type="nucleotide sequence ID" value="NZ_AP022038.1"/>
</dbReference>
<protein>
    <submittedName>
        <fullName evidence="8">Arylsulfatase</fullName>
    </submittedName>
</protein>
<organism evidence="8 9">
    <name type="scientific">Aeromonas veronii</name>
    <dbReference type="NCBI Taxonomy" id="654"/>
    <lineage>
        <taxon>Bacteria</taxon>
        <taxon>Pseudomonadati</taxon>
        <taxon>Pseudomonadota</taxon>
        <taxon>Gammaproteobacteria</taxon>
        <taxon>Aeromonadales</taxon>
        <taxon>Aeromonadaceae</taxon>
        <taxon>Aeromonas</taxon>
    </lineage>
</organism>
<dbReference type="Pfam" id="PF00884">
    <property type="entry name" value="Sulfatase"/>
    <property type="match status" value="1"/>
</dbReference>
<feature type="chain" id="PRO_5027581876" evidence="6">
    <location>
        <begin position="36"/>
        <end position="628"/>
    </location>
</feature>
<dbReference type="Gene3D" id="3.30.1120.10">
    <property type="match status" value="1"/>
</dbReference>
<sequence length="628" mass="70401">MPKKRDGLLTKKSRLSLLIGSFFLLSTFAEQSVIAAEQEVKRPNIVVILGDDLGFSDLGSFGGEINTPNFDALANEGVRFTNFYTNPSSSPTRSTMLTGIDTHLNGLGNMDEWTAPNQKGVPGYEGYLSKQLVTLPQLLKDAGYHTYMVGKWHLGKTPDLIPAARGFERDFTLLDGAGSYWDMNNVTAASPKSVFTENGKYLKELPDDYYATKTYTDKLIEFIDSNKSSNKPFFAYVSHQAPHDPYHLPHDWRNRHVGEYDKGWDAVREQRLKKQVELGIMPAGTNLAERMWFLPDPIVLAPVSRALLGKKMELYAGLVENLDYHTGRLIQHLKDIGEYENTIFIVFGDNGAEGNDLFEQIAGTPGTRDFLHAAINWSQTNPNSWGDPGSYVAYGPMWAQVSMTPFSQYKGWVAEGGIHNALIVKGPVVKRAQGSINDGVMHVADVMPTLLEIAGAKYPDSYQGHKLPSLAGKSWLPTLAGQTASPRTTQDYIAWEIFGNRALRQDDWKIRWQFKPFGKGEWELFNIAKDPAERIDLASQEPAKLGEMLKLWDHYVAVNNVIIPSRSPFETLDDVLPMRTPVEAGYPPLFYKKQFVPPADMVTTSEIPSFLETQIIPSVRVYKRCCFR</sequence>
<feature type="domain" description="Sulfatase N-terminal" evidence="7">
    <location>
        <begin position="43"/>
        <end position="456"/>
    </location>
</feature>
<evidence type="ECO:0000256" key="6">
    <source>
        <dbReference type="SAM" id="SignalP"/>
    </source>
</evidence>
<dbReference type="PANTHER" id="PTHR42693">
    <property type="entry name" value="ARYLSULFATASE FAMILY MEMBER"/>
    <property type="match status" value="1"/>
</dbReference>
<dbReference type="GO" id="GO:0004065">
    <property type="term" value="F:arylsulfatase activity"/>
    <property type="evidence" value="ECO:0007669"/>
    <property type="project" value="TreeGrafter"/>
</dbReference>
<evidence type="ECO:0000259" key="7">
    <source>
        <dbReference type="Pfam" id="PF00884"/>
    </source>
</evidence>
<feature type="signal peptide" evidence="6">
    <location>
        <begin position="1"/>
        <end position="35"/>
    </location>
</feature>
<keyword evidence="6" id="KW-0732">Signal</keyword>
<dbReference type="GO" id="GO:0046872">
    <property type="term" value="F:metal ion binding"/>
    <property type="evidence" value="ECO:0007669"/>
    <property type="project" value="UniProtKB-KW"/>
</dbReference>
<reference evidence="8 9" key="1">
    <citation type="submission" date="2019-12" db="EMBL/GenBank/DDBJ databases">
        <title>complete genome sequences of Aeromonas veronii str. WP3-W19-ESBL-03 isolated from wastewater treatment plant effluent.</title>
        <authorList>
            <person name="Sekizuka T."/>
            <person name="Itokawa K."/>
            <person name="Yatsu K."/>
            <person name="Inamine Y."/>
            <person name="Kuroda M."/>
        </authorList>
    </citation>
    <scope>NUCLEOTIDE SEQUENCE [LARGE SCALE GENOMIC DNA]</scope>
    <source>
        <strain evidence="8 9">WP3-W19-ESBL-03</strain>
    </source>
</reference>
<evidence type="ECO:0000256" key="3">
    <source>
        <dbReference type="ARBA" id="ARBA00022801"/>
    </source>
</evidence>
<dbReference type="InterPro" id="IPR024607">
    <property type="entry name" value="Sulfatase_CS"/>
</dbReference>
<evidence type="ECO:0000313" key="8">
    <source>
        <dbReference type="EMBL" id="BBR39552.1"/>
    </source>
</evidence>
<dbReference type="InterPro" id="IPR017850">
    <property type="entry name" value="Alkaline_phosphatase_core_sf"/>
</dbReference>
<evidence type="ECO:0000256" key="4">
    <source>
        <dbReference type="ARBA" id="ARBA00022837"/>
    </source>
</evidence>
<keyword evidence="4" id="KW-0106">Calcium</keyword>
<feature type="modified residue" description="3-oxoalanine (Ser)" evidence="5">
    <location>
        <position position="89"/>
    </location>
</feature>
<gene>
    <name evidence="8" type="primary">atsA</name>
    <name evidence="8" type="ORF">WP3W19E03_20770</name>
</gene>
<name>A0A6S5C6A0_AERVE</name>
<dbReference type="CDD" id="cd16025">
    <property type="entry name" value="PAS_like"/>
    <property type="match status" value="1"/>
</dbReference>
<evidence type="ECO:0000256" key="5">
    <source>
        <dbReference type="PIRSR" id="PIRSR600917-52"/>
    </source>
</evidence>
<dbReference type="PROSITE" id="PS00149">
    <property type="entry name" value="SULFATASE_2"/>
    <property type="match status" value="1"/>
</dbReference>
<comment type="PTM">
    <text evidence="5">The conversion to 3-oxoalanine (also known as C-formylglycine, FGly), of a serine or cysteine residue in prokaryotes and of a cysteine residue in eukaryotes, is critical for catalytic activity.</text>
</comment>
<evidence type="ECO:0000256" key="2">
    <source>
        <dbReference type="ARBA" id="ARBA00022723"/>
    </source>
</evidence>
<dbReference type="AlphaFoldDB" id="A0A6S5C6A0"/>
<keyword evidence="3" id="KW-0378">Hydrolase</keyword>
<dbReference type="InterPro" id="IPR000917">
    <property type="entry name" value="Sulfatase_N"/>
</dbReference>
<dbReference type="PANTHER" id="PTHR42693:SF33">
    <property type="entry name" value="ARYLSULFATASE"/>
    <property type="match status" value="1"/>
</dbReference>
<proteinExistence type="inferred from homology"/>
<evidence type="ECO:0000313" key="9">
    <source>
        <dbReference type="Proteomes" id="UP000515442"/>
    </source>
</evidence>
<dbReference type="Proteomes" id="UP000515442">
    <property type="component" value="Chromosome"/>
</dbReference>